<dbReference type="Proteomes" id="UP001056778">
    <property type="component" value="Chromosome 2"/>
</dbReference>
<keyword evidence="1" id="KW-0067">ATP-binding</keyword>
<evidence type="ECO:0000313" key="2">
    <source>
        <dbReference type="Proteomes" id="UP001056778"/>
    </source>
</evidence>
<organism evidence="1 2">
    <name type="scientific">Holotrichia oblita</name>
    <name type="common">Chafer beetle</name>
    <dbReference type="NCBI Taxonomy" id="644536"/>
    <lineage>
        <taxon>Eukaryota</taxon>
        <taxon>Metazoa</taxon>
        <taxon>Ecdysozoa</taxon>
        <taxon>Arthropoda</taxon>
        <taxon>Hexapoda</taxon>
        <taxon>Insecta</taxon>
        <taxon>Pterygota</taxon>
        <taxon>Neoptera</taxon>
        <taxon>Endopterygota</taxon>
        <taxon>Coleoptera</taxon>
        <taxon>Polyphaga</taxon>
        <taxon>Scarabaeiformia</taxon>
        <taxon>Scarabaeidae</taxon>
        <taxon>Melolonthinae</taxon>
        <taxon>Holotrichia</taxon>
    </lineage>
</organism>
<gene>
    <name evidence="1" type="ORF">MML48_2g00002115</name>
</gene>
<keyword evidence="1" id="KW-0547">Nucleotide-binding</keyword>
<keyword evidence="1" id="KW-0347">Helicase</keyword>
<keyword evidence="1" id="KW-0378">Hydrolase</keyword>
<evidence type="ECO:0000313" key="1">
    <source>
        <dbReference type="EMBL" id="KAI4466827.1"/>
    </source>
</evidence>
<comment type="caution">
    <text evidence="1">The sequence shown here is derived from an EMBL/GenBank/DDBJ whole genome shotgun (WGS) entry which is preliminary data.</text>
</comment>
<dbReference type="EMBL" id="CM043016">
    <property type="protein sequence ID" value="KAI4466827.1"/>
    <property type="molecule type" value="Genomic_DNA"/>
</dbReference>
<keyword evidence="2" id="KW-1185">Reference proteome</keyword>
<reference evidence="1" key="1">
    <citation type="submission" date="2022-04" db="EMBL/GenBank/DDBJ databases">
        <title>Chromosome-scale genome assembly of Holotrichia oblita Faldermann.</title>
        <authorList>
            <person name="Rongchong L."/>
        </authorList>
    </citation>
    <scope>NUCLEOTIDE SEQUENCE</scope>
    <source>
        <strain evidence="1">81SQS9</strain>
    </source>
</reference>
<protein>
    <submittedName>
        <fullName evidence="1">Atp-dependent rna and dna helicase</fullName>
    </submittedName>
</protein>
<sequence>MPKPKKTFHVEPPPILPDIEEQLREYIVCTERLPIHEYERNQEFWPRKRDITSLFEWTDSPLCSTLRISRDPLTGKILDFIEVPIKGAGANARNSMSLSRAPGPPTETVRGSNSNFPFWPGSFPDPLADLSLKEEDLTSELLTVAPGLDRGLYFKSDGVTVTDEPEVVESGFNLKNSDAIVNIIDLINQEKNMIDIWQTPTNTTKFTSEENYDTFTTTAEEEEVLPKEAPVLKITQPSHIVKKDTQWAVMLDCSKPVTDFCERIPEMAHKYKFELDTFQKQAILQLEKHNHVFVAAHTSAGKTVVAEYAIALSLKHMTRTIYTSPIKALSNQKYRDFRHTFKDVGLITGDFQINQTAGCLIMTTEILRSMLFNGSDVTRDLEFVIFDEVHYINDKERGHVWEQVLILLPAHVTVVLLSATVPNTIEFADWLGRMYQKRVYVVRTLERPVPLQHYLYTGTGGSTKNNRFLVLNETNTWVQDGYKKASESIPPLAPSAIQKKFTPQQEKTLWSALVDHLKRNDLLPVVAFTFSRAKCDMNAKNLGSLDLTTSKEKSKIHSFFEDCVKSLKEPDRRIPQILMMQEILKRGIGVHHSGVLPIIKEMVEMLFQNGLVKLLFATETFAMGVNMPARTVIFDSVRKHDGRELRNLLPAEYIQMAGRAGRRGSDKEGTVIILCKGKVPSSLELKDMMMGKPNQLKSQFRLTYGMVLSLLRVERLSVEGMMSRSFREADHARRMDTIREDLVKVEKNLEKECSRELSEYLQPLIKFFDRANEYLESRKQSLLSILQSHRVASELIPGRILLITHSNHINKLAMLLASNTSSAKITYKVLILIDDRDDSGANQGEMWYKMLGLARNNVFVPVGTANHKIIMINPLDIFEITSKVIKIDPQRILADWDKRQMPRFKDSPIGESCKNAIQELLHMTISLGGENRAEIGMRYLDFIQDLKVDDALLYTKIKELNCQKELLLDHIACVQMPNFEDQFASVFRRRSLEEEKRHLMFSLSNASLSLYPDYESRINLLKELKYVDNQNQITMKGRVSCGMGMNELIITELVFKNTLRDLQPAEVAALLSCLVFQAQTKKELADFTLTAKLKEGINKIREVHSKILSLELKYQISNDLGREEELNFGLVEVVYNWASEKPFAEIMELTDVQEGIIVRCIQQLYETISDVRSGAMTVGDPELQSKMEEASRIIKRDIVFAASLYTQREAYFI</sequence>
<name>A0ACB9TJ64_HOLOL</name>
<accession>A0ACB9TJ64</accession>
<proteinExistence type="predicted"/>